<protein>
    <submittedName>
        <fullName evidence="1">Uncharacterized protein</fullName>
    </submittedName>
</protein>
<gene>
    <name evidence="1" type="ORF">BV898_18921</name>
</gene>
<comment type="caution">
    <text evidence="1">The sequence shown here is derived from an EMBL/GenBank/DDBJ whole genome shotgun (WGS) entry which is preliminary data.</text>
</comment>
<accession>A0A9X6NPV4</accession>
<sequence length="114" mass="13174">MSPRTLAGLHDYQRTRVKFGQSYGFADASSRRKKRRSWRPIGAAMRCLSSNGSWSFRDFEVAALASTGRRPVLLLELPFCYFMKKHSAKKHVEYVNNFVVLIRAELKILHRADI</sequence>
<evidence type="ECO:0000313" key="2">
    <source>
        <dbReference type="Proteomes" id="UP000192578"/>
    </source>
</evidence>
<keyword evidence="2" id="KW-1185">Reference proteome</keyword>
<reference evidence="2" key="1">
    <citation type="submission" date="2017-01" db="EMBL/GenBank/DDBJ databases">
        <title>Comparative genomics of anhydrobiosis in the tardigrade Hypsibius dujardini.</title>
        <authorList>
            <person name="Yoshida Y."/>
            <person name="Koutsovoulos G."/>
            <person name="Laetsch D."/>
            <person name="Stevens L."/>
            <person name="Kumar S."/>
            <person name="Horikawa D."/>
            <person name="Ishino K."/>
            <person name="Komine S."/>
            <person name="Tomita M."/>
            <person name="Blaxter M."/>
            <person name="Arakawa K."/>
        </authorList>
    </citation>
    <scope>NUCLEOTIDE SEQUENCE [LARGE SCALE GENOMIC DNA]</scope>
    <source>
        <strain evidence="2">Z151</strain>
    </source>
</reference>
<dbReference type="AlphaFoldDB" id="A0A9X6NPV4"/>
<dbReference type="EMBL" id="MTYJ01000417">
    <property type="protein sequence ID" value="OWA54521.1"/>
    <property type="molecule type" value="Genomic_DNA"/>
</dbReference>
<proteinExistence type="predicted"/>
<dbReference type="Proteomes" id="UP000192578">
    <property type="component" value="Unassembled WGS sequence"/>
</dbReference>
<organism evidence="1 2">
    <name type="scientific">Hypsibius exemplaris</name>
    <name type="common">Freshwater tardigrade</name>
    <dbReference type="NCBI Taxonomy" id="2072580"/>
    <lineage>
        <taxon>Eukaryota</taxon>
        <taxon>Metazoa</taxon>
        <taxon>Ecdysozoa</taxon>
        <taxon>Tardigrada</taxon>
        <taxon>Eutardigrada</taxon>
        <taxon>Parachela</taxon>
        <taxon>Hypsibioidea</taxon>
        <taxon>Hypsibiidae</taxon>
        <taxon>Hypsibius</taxon>
    </lineage>
</organism>
<evidence type="ECO:0000313" key="1">
    <source>
        <dbReference type="EMBL" id="OWA54521.1"/>
    </source>
</evidence>
<name>A0A9X6NPV4_HYPEX</name>